<accession>A0A0V1MTS9</accession>
<evidence type="ECO:0000313" key="1">
    <source>
        <dbReference type="EMBL" id="KRZ75114.1"/>
    </source>
</evidence>
<protein>
    <submittedName>
        <fullName evidence="1">Uncharacterized protein</fullName>
    </submittedName>
</protein>
<keyword evidence="2" id="KW-1185">Reference proteome</keyword>
<organism evidence="1 2">
    <name type="scientific">Trichinella papuae</name>
    <dbReference type="NCBI Taxonomy" id="268474"/>
    <lineage>
        <taxon>Eukaryota</taxon>
        <taxon>Metazoa</taxon>
        <taxon>Ecdysozoa</taxon>
        <taxon>Nematoda</taxon>
        <taxon>Enoplea</taxon>
        <taxon>Dorylaimia</taxon>
        <taxon>Trichinellida</taxon>
        <taxon>Trichinellidae</taxon>
        <taxon>Trichinella</taxon>
    </lineage>
</organism>
<reference evidence="1 2" key="1">
    <citation type="submission" date="2015-01" db="EMBL/GenBank/DDBJ databases">
        <title>Evolution of Trichinella species and genotypes.</title>
        <authorList>
            <person name="Korhonen P.K."/>
            <person name="Edoardo P."/>
            <person name="Giuseppe L.R."/>
            <person name="Gasser R.B."/>
        </authorList>
    </citation>
    <scope>NUCLEOTIDE SEQUENCE [LARGE SCALE GENOMIC DNA]</scope>
    <source>
        <strain evidence="1">ISS1980</strain>
    </source>
</reference>
<name>A0A0V1MTS9_9BILA</name>
<evidence type="ECO:0000313" key="2">
    <source>
        <dbReference type="Proteomes" id="UP000054843"/>
    </source>
</evidence>
<dbReference type="AlphaFoldDB" id="A0A0V1MTS9"/>
<dbReference type="Proteomes" id="UP000054843">
    <property type="component" value="Unassembled WGS sequence"/>
</dbReference>
<comment type="caution">
    <text evidence="1">The sequence shown here is derived from an EMBL/GenBank/DDBJ whole genome shotgun (WGS) entry which is preliminary data.</text>
</comment>
<sequence>MGLPNTKKYCTRLRTYIEYPTKMSKMPPLQKCKHPASVLREFQRGCFPNGIVFDESLQYPLIHRYLAKYYKKGEHFEKKVFTENAKTAKSIAHEISKFWKILFFAKIDFNGS</sequence>
<dbReference type="EMBL" id="JYDO01000042">
    <property type="protein sequence ID" value="KRZ75114.1"/>
    <property type="molecule type" value="Genomic_DNA"/>
</dbReference>
<proteinExistence type="predicted"/>
<gene>
    <name evidence="1" type="ORF">T10_6050</name>
</gene>